<dbReference type="OrthoDB" id="4146887at2759"/>
<dbReference type="RefSeq" id="XP_018693832.1">
    <property type="nucleotide sequence ID" value="XM_018836979.1"/>
</dbReference>
<feature type="compositionally biased region" description="Basic and acidic residues" evidence="1">
    <location>
        <begin position="301"/>
        <end position="318"/>
    </location>
</feature>
<gene>
    <name evidence="2" type="ORF">AYL99_05467</name>
</gene>
<dbReference type="Proteomes" id="UP000078343">
    <property type="component" value="Unassembled WGS sequence"/>
</dbReference>
<feature type="compositionally biased region" description="Basic and acidic residues" evidence="1">
    <location>
        <begin position="106"/>
        <end position="119"/>
    </location>
</feature>
<accession>A0A178ZN69</accession>
<name>A0A178ZN69_9EURO</name>
<evidence type="ECO:0000313" key="2">
    <source>
        <dbReference type="EMBL" id="OAP60465.1"/>
    </source>
</evidence>
<feature type="compositionally biased region" description="Basic and acidic residues" evidence="1">
    <location>
        <begin position="139"/>
        <end position="155"/>
    </location>
</feature>
<proteinExistence type="predicted"/>
<feature type="region of interest" description="Disordered" evidence="1">
    <location>
        <begin position="106"/>
        <end position="329"/>
    </location>
</feature>
<evidence type="ECO:0000256" key="1">
    <source>
        <dbReference type="SAM" id="MobiDB-lite"/>
    </source>
</evidence>
<dbReference type="EMBL" id="LVYI01000004">
    <property type="protein sequence ID" value="OAP60465.1"/>
    <property type="molecule type" value="Genomic_DNA"/>
</dbReference>
<dbReference type="GeneID" id="30009635"/>
<organism evidence="2 3">
    <name type="scientific">Fonsecaea erecta</name>
    <dbReference type="NCBI Taxonomy" id="1367422"/>
    <lineage>
        <taxon>Eukaryota</taxon>
        <taxon>Fungi</taxon>
        <taxon>Dikarya</taxon>
        <taxon>Ascomycota</taxon>
        <taxon>Pezizomycotina</taxon>
        <taxon>Eurotiomycetes</taxon>
        <taxon>Chaetothyriomycetidae</taxon>
        <taxon>Chaetothyriales</taxon>
        <taxon>Herpotrichiellaceae</taxon>
        <taxon>Fonsecaea</taxon>
    </lineage>
</organism>
<sequence length="329" mass="36706">MPPKQPSKSGKRLKRDDDNDTDDSDVDLQPIHFFVPGENINATVLVDYITRWVDRTAKITSAQHPTDKTRTGFSVLAKRALNAVSIRDLINDSRDWYLEQQGRDYRRDPYDYRDSDTARRRAKKGPSEGGTNKPQQPRVKREGGSESAEPGRQERATMTSNMPASPPQPAYHQPQTQPQYSQYPAHTQPQHIQPNPGPYYQGQSRPEQPSPNFNITVNTATFAPRPGQAGQYVPSAYQSTAYAHVAGHESEPPPAYQQSMISRGPANPHPPSQPGPDTFDAEKAATSRHFPAQVTRQGSTDSKEDFPRSHSAQDRRPSTVDQSGRRAGR</sequence>
<feature type="region of interest" description="Disordered" evidence="1">
    <location>
        <begin position="1"/>
        <end position="25"/>
    </location>
</feature>
<dbReference type="AlphaFoldDB" id="A0A178ZN69"/>
<evidence type="ECO:0000313" key="3">
    <source>
        <dbReference type="Proteomes" id="UP000078343"/>
    </source>
</evidence>
<feature type="compositionally biased region" description="Polar residues" evidence="1">
    <location>
        <begin position="201"/>
        <end position="221"/>
    </location>
</feature>
<keyword evidence="3" id="KW-1185">Reference proteome</keyword>
<protein>
    <submittedName>
        <fullName evidence="2">Uncharacterized protein</fullName>
    </submittedName>
</protein>
<feature type="compositionally biased region" description="Low complexity" evidence="1">
    <location>
        <begin position="171"/>
        <end position="184"/>
    </location>
</feature>
<comment type="caution">
    <text evidence="2">The sequence shown here is derived from an EMBL/GenBank/DDBJ whole genome shotgun (WGS) entry which is preliminary data.</text>
</comment>
<reference evidence="2 3" key="1">
    <citation type="submission" date="2016-04" db="EMBL/GenBank/DDBJ databases">
        <title>Draft genome of Fonsecaea erecta CBS 125763.</title>
        <authorList>
            <person name="Weiss V.A."/>
            <person name="Vicente V.A."/>
            <person name="Raittz R.T."/>
            <person name="Moreno L.F."/>
            <person name="De Souza E.M."/>
            <person name="Pedrosa F.O."/>
            <person name="Steffens M.B."/>
            <person name="Faoro H."/>
            <person name="Tadra-Sfeir M.Z."/>
            <person name="Najafzadeh M.J."/>
            <person name="Felipe M.S."/>
            <person name="Teixeira M."/>
            <person name="Sun J."/>
            <person name="Xi L."/>
            <person name="Gomes R."/>
            <person name="De Azevedo C.M."/>
            <person name="Salgado C.G."/>
            <person name="Da Silva M.B."/>
            <person name="Nascimento M.F."/>
            <person name="Queiroz-Telles F."/>
            <person name="Attili D.S."/>
            <person name="Gorbushina A."/>
        </authorList>
    </citation>
    <scope>NUCLEOTIDE SEQUENCE [LARGE SCALE GENOMIC DNA]</scope>
    <source>
        <strain evidence="2 3">CBS 125763</strain>
    </source>
</reference>